<gene>
    <name evidence="2" type="ORF">L1I42_06760</name>
</gene>
<keyword evidence="1" id="KW-1133">Transmembrane helix</keyword>
<feature type="transmembrane region" description="Helical" evidence="1">
    <location>
        <begin position="37"/>
        <end position="54"/>
    </location>
</feature>
<evidence type="ECO:0000313" key="2">
    <source>
        <dbReference type="EMBL" id="MCF4098191.1"/>
    </source>
</evidence>
<evidence type="ECO:0000313" key="3">
    <source>
        <dbReference type="Proteomes" id="UP001201217"/>
    </source>
</evidence>
<protein>
    <recommendedName>
        <fullName evidence="4">YcxB-like protein domain-containing protein</fullName>
    </recommendedName>
</protein>
<proteinExistence type="predicted"/>
<keyword evidence="3" id="KW-1185">Reference proteome</keyword>
<keyword evidence="1" id="KW-0812">Transmembrane</keyword>
<accession>A0ABS9E9R4</accession>
<dbReference type="EMBL" id="JAKGTI010000001">
    <property type="protein sequence ID" value="MCF4098191.1"/>
    <property type="molecule type" value="Genomic_DNA"/>
</dbReference>
<reference evidence="2 3" key="1">
    <citation type="submission" date="2022-01" db="EMBL/GenBank/DDBJ databases">
        <title>Maritalea mediterranea sp. nov., isolated from marine plastic residues from the Malva-rosa beach (Valencia, Spain).</title>
        <authorList>
            <person name="Vidal-Verdu A."/>
            <person name="Molina-Menor E."/>
            <person name="Pascual J."/>
            <person name="Pereto J."/>
            <person name="Porcar M."/>
        </authorList>
    </citation>
    <scope>NUCLEOTIDE SEQUENCE [LARGE SCALE GENOMIC DNA]</scope>
    <source>
        <strain evidence="2 3">P4.10X</strain>
    </source>
</reference>
<organism evidence="2 3">
    <name type="scientific">Maritalea mediterranea</name>
    <dbReference type="NCBI Taxonomy" id="2909667"/>
    <lineage>
        <taxon>Bacteria</taxon>
        <taxon>Pseudomonadati</taxon>
        <taxon>Pseudomonadota</taxon>
        <taxon>Alphaproteobacteria</taxon>
        <taxon>Hyphomicrobiales</taxon>
        <taxon>Devosiaceae</taxon>
        <taxon>Maritalea</taxon>
    </lineage>
</organism>
<dbReference type="Proteomes" id="UP001201217">
    <property type="component" value="Unassembled WGS sequence"/>
</dbReference>
<name>A0ABS9E9R4_9HYPH</name>
<comment type="caution">
    <text evidence="2">The sequence shown here is derived from an EMBL/GenBank/DDBJ whole genome shotgun (WGS) entry which is preliminary data.</text>
</comment>
<keyword evidence="1" id="KW-0472">Membrane</keyword>
<evidence type="ECO:0000256" key="1">
    <source>
        <dbReference type="SAM" id="Phobius"/>
    </source>
</evidence>
<dbReference type="RefSeq" id="WP_236113723.1">
    <property type="nucleotide sequence ID" value="NZ_JAKGTI010000001.1"/>
</dbReference>
<sequence length="180" mass="20735">MSLLARLKTVNAKQPIFDDAACEINIPWREYQFRWDWFIYLSLFFVAVILQAGLAEFQRLGQFLIAAPGFVVVFGLFSFFWFRQFNNENITFPFHANVDGIGGTGEYMNAATSWHEIDEIRLTHPSRGLAFGPLRMGLSLRAKGKQLHYIGLPFVTPEEFIKLDQILARLAAMHGVEYRR</sequence>
<feature type="transmembrane region" description="Helical" evidence="1">
    <location>
        <begin position="60"/>
        <end position="82"/>
    </location>
</feature>
<evidence type="ECO:0008006" key="4">
    <source>
        <dbReference type="Google" id="ProtNLM"/>
    </source>
</evidence>